<proteinExistence type="predicted"/>
<evidence type="ECO:0000256" key="1">
    <source>
        <dbReference type="SAM" id="MobiDB-lite"/>
    </source>
</evidence>
<sequence>MDSDRQDHVGLLDVVLLHMNAVLARRPWKSKATILKPAALGHPAPARLRPQAFARPKTLALSTSTDPHLSLSNFQELPSPLRFSRLLAPPPDRSPPRTTCSPQCS</sequence>
<dbReference type="Proteomes" id="UP000027222">
    <property type="component" value="Unassembled WGS sequence"/>
</dbReference>
<accession>A0A067S3P0</accession>
<name>A0A067S3P0_GALM3</name>
<dbReference type="HOGENOM" id="CLU_2236800_0_0_1"/>
<evidence type="ECO:0000313" key="3">
    <source>
        <dbReference type="Proteomes" id="UP000027222"/>
    </source>
</evidence>
<keyword evidence="3" id="KW-1185">Reference proteome</keyword>
<gene>
    <name evidence="2" type="ORF">GALMADRAFT_148705</name>
</gene>
<feature type="region of interest" description="Disordered" evidence="1">
    <location>
        <begin position="83"/>
        <end position="105"/>
    </location>
</feature>
<protein>
    <submittedName>
        <fullName evidence="2">Uncharacterized protein</fullName>
    </submittedName>
</protein>
<evidence type="ECO:0000313" key="2">
    <source>
        <dbReference type="EMBL" id="KDR65430.1"/>
    </source>
</evidence>
<feature type="compositionally biased region" description="Polar residues" evidence="1">
    <location>
        <begin position="96"/>
        <end position="105"/>
    </location>
</feature>
<reference evidence="3" key="1">
    <citation type="journal article" date="2014" name="Proc. Natl. Acad. Sci. U.S.A.">
        <title>Extensive sampling of basidiomycete genomes demonstrates inadequacy of the white-rot/brown-rot paradigm for wood decay fungi.</title>
        <authorList>
            <person name="Riley R."/>
            <person name="Salamov A.A."/>
            <person name="Brown D.W."/>
            <person name="Nagy L.G."/>
            <person name="Floudas D."/>
            <person name="Held B.W."/>
            <person name="Levasseur A."/>
            <person name="Lombard V."/>
            <person name="Morin E."/>
            <person name="Otillar R."/>
            <person name="Lindquist E.A."/>
            <person name="Sun H."/>
            <person name="LaButti K.M."/>
            <person name="Schmutz J."/>
            <person name="Jabbour D."/>
            <person name="Luo H."/>
            <person name="Baker S.E."/>
            <person name="Pisabarro A.G."/>
            <person name="Walton J.D."/>
            <person name="Blanchette R.A."/>
            <person name="Henrissat B."/>
            <person name="Martin F."/>
            <person name="Cullen D."/>
            <person name="Hibbett D.S."/>
            <person name="Grigoriev I.V."/>
        </authorList>
    </citation>
    <scope>NUCLEOTIDE SEQUENCE [LARGE SCALE GENOMIC DNA]</scope>
    <source>
        <strain evidence="3">CBS 339.88</strain>
    </source>
</reference>
<dbReference type="EMBL" id="KL142449">
    <property type="protein sequence ID" value="KDR65430.1"/>
    <property type="molecule type" value="Genomic_DNA"/>
</dbReference>
<dbReference type="AlphaFoldDB" id="A0A067S3P0"/>
<organism evidence="2 3">
    <name type="scientific">Galerina marginata (strain CBS 339.88)</name>
    <dbReference type="NCBI Taxonomy" id="685588"/>
    <lineage>
        <taxon>Eukaryota</taxon>
        <taxon>Fungi</taxon>
        <taxon>Dikarya</taxon>
        <taxon>Basidiomycota</taxon>
        <taxon>Agaricomycotina</taxon>
        <taxon>Agaricomycetes</taxon>
        <taxon>Agaricomycetidae</taxon>
        <taxon>Agaricales</taxon>
        <taxon>Agaricineae</taxon>
        <taxon>Strophariaceae</taxon>
        <taxon>Galerina</taxon>
    </lineage>
</organism>